<evidence type="ECO:0000313" key="3">
    <source>
        <dbReference type="Proteomes" id="UP000006038"/>
    </source>
</evidence>
<dbReference type="Gramene" id="OB10G20630.1">
    <property type="protein sequence ID" value="OB10G20630.1"/>
    <property type="gene ID" value="OB10G20630"/>
</dbReference>
<keyword evidence="3" id="KW-1185">Reference proteome</keyword>
<sequence length="75" mass="8243">RRRRLRFSLLFSIPSVAFSRDATRRHAVFAVSYAAMAGRSSGMSMVAAHRLFAAPQAPQHGADAAVELDEAEVIW</sequence>
<evidence type="ECO:0000256" key="1">
    <source>
        <dbReference type="SAM" id="SignalP"/>
    </source>
</evidence>
<dbReference type="AlphaFoldDB" id="J3N3G5"/>
<protein>
    <submittedName>
        <fullName evidence="2">Uncharacterized protein</fullName>
    </submittedName>
</protein>
<name>J3N3G5_ORYBR</name>
<feature type="signal peptide" evidence="1">
    <location>
        <begin position="1"/>
        <end position="19"/>
    </location>
</feature>
<accession>J3N3G5</accession>
<organism evidence="2">
    <name type="scientific">Oryza brachyantha</name>
    <name type="common">malo sina</name>
    <dbReference type="NCBI Taxonomy" id="4533"/>
    <lineage>
        <taxon>Eukaryota</taxon>
        <taxon>Viridiplantae</taxon>
        <taxon>Streptophyta</taxon>
        <taxon>Embryophyta</taxon>
        <taxon>Tracheophyta</taxon>
        <taxon>Spermatophyta</taxon>
        <taxon>Magnoliopsida</taxon>
        <taxon>Liliopsida</taxon>
        <taxon>Poales</taxon>
        <taxon>Poaceae</taxon>
        <taxon>BOP clade</taxon>
        <taxon>Oryzoideae</taxon>
        <taxon>Oryzeae</taxon>
        <taxon>Oryzinae</taxon>
        <taxon>Oryza</taxon>
    </lineage>
</organism>
<feature type="chain" id="PRO_5003775538" evidence="1">
    <location>
        <begin position="20"/>
        <end position="75"/>
    </location>
</feature>
<keyword evidence="1" id="KW-0732">Signal</keyword>
<reference evidence="2" key="2">
    <citation type="submission" date="2013-04" db="UniProtKB">
        <authorList>
            <consortium name="EnsemblPlants"/>
        </authorList>
    </citation>
    <scope>IDENTIFICATION</scope>
</reference>
<proteinExistence type="predicted"/>
<dbReference type="HOGENOM" id="CLU_2678280_0_0_1"/>
<evidence type="ECO:0000313" key="2">
    <source>
        <dbReference type="EnsemblPlants" id="OB10G20630.1"/>
    </source>
</evidence>
<reference evidence="2" key="1">
    <citation type="journal article" date="2013" name="Nat. Commun.">
        <title>Whole-genome sequencing of Oryza brachyantha reveals mechanisms underlying Oryza genome evolution.</title>
        <authorList>
            <person name="Chen J."/>
            <person name="Huang Q."/>
            <person name="Gao D."/>
            <person name="Wang J."/>
            <person name="Lang Y."/>
            <person name="Liu T."/>
            <person name="Li B."/>
            <person name="Bai Z."/>
            <person name="Luis Goicoechea J."/>
            <person name="Liang C."/>
            <person name="Chen C."/>
            <person name="Zhang W."/>
            <person name="Sun S."/>
            <person name="Liao Y."/>
            <person name="Zhang X."/>
            <person name="Yang L."/>
            <person name="Song C."/>
            <person name="Wang M."/>
            <person name="Shi J."/>
            <person name="Liu G."/>
            <person name="Liu J."/>
            <person name="Zhou H."/>
            <person name="Zhou W."/>
            <person name="Yu Q."/>
            <person name="An N."/>
            <person name="Chen Y."/>
            <person name="Cai Q."/>
            <person name="Wang B."/>
            <person name="Liu B."/>
            <person name="Min J."/>
            <person name="Huang Y."/>
            <person name="Wu H."/>
            <person name="Li Z."/>
            <person name="Zhang Y."/>
            <person name="Yin Y."/>
            <person name="Song W."/>
            <person name="Jiang J."/>
            <person name="Jackson S.A."/>
            <person name="Wing R.A."/>
            <person name="Wang J."/>
            <person name="Chen M."/>
        </authorList>
    </citation>
    <scope>NUCLEOTIDE SEQUENCE [LARGE SCALE GENOMIC DNA]</scope>
    <source>
        <strain evidence="2">cv. IRGC 101232</strain>
    </source>
</reference>
<dbReference type="EnsemblPlants" id="OB10G20630.1">
    <property type="protein sequence ID" value="OB10G20630.1"/>
    <property type="gene ID" value="OB10G20630"/>
</dbReference>
<dbReference type="Proteomes" id="UP000006038">
    <property type="component" value="Chromosome 10"/>
</dbReference>